<evidence type="ECO:0000259" key="1">
    <source>
        <dbReference type="Pfam" id="PF07883"/>
    </source>
</evidence>
<sequence length="109" mass="12673">MKLNTVNKSSVKSIEAIPGIYRKTLIYNNNMMLCHFFLKENSEVPLHSHKEHQIGYVLKGKLQFFTENEEFMAKEGDSYVFESNEKHGAKILEASEVIDVFSPLREDYK</sequence>
<proteinExistence type="predicted"/>
<dbReference type="InterPro" id="IPR011051">
    <property type="entry name" value="RmlC_Cupin_sf"/>
</dbReference>
<dbReference type="PANTHER" id="PTHR40112">
    <property type="entry name" value="H2HPP ISOMERASE"/>
    <property type="match status" value="1"/>
</dbReference>
<protein>
    <recommendedName>
        <fullName evidence="1">Cupin type-2 domain-containing protein</fullName>
    </recommendedName>
</protein>
<dbReference type="Gene3D" id="2.60.120.10">
    <property type="entry name" value="Jelly Rolls"/>
    <property type="match status" value="1"/>
</dbReference>
<evidence type="ECO:0000313" key="2">
    <source>
        <dbReference type="EMBL" id="GAG81016.1"/>
    </source>
</evidence>
<dbReference type="AlphaFoldDB" id="X1C9J7"/>
<name>X1C9J7_9ZZZZ</name>
<feature type="domain" description="Cupin type-2" evidence="1">
    <location>
        <begin position="38"/>
        <end position="93"/>
    </location>
</feature>
<dbReference type="InterPro" id="IPR025499">
    <property type="entry name" value="KdgF"/>
</dbReference>
<dbReference type="CDD" id="cd02238">
    <property type="entry name" value="cupin_KdgF"/>
    <property type="match status" value="1"/>
</dbReference>
<accession>X1C9J7</accession>
<reference evidence="2" key="1">
    <citation type="journal article" date="2014" name="Front. Microbiol.">
        <title>High frequency of phylogenetically diverse reductive dehalogenase-homologous genes in deep subseafloor sedimentary metagenomes.</title>
        <authorList>
            <person name="Kawai M."/>
            <person name="Futagami T."/>
            <person name="Toyoda A."/>
            <person name="Takaki Y."/>
            <person name="Nishi S."/>
            <person name="Hori S."/>
            <person name="Arai W."/>
            <person name="Tsubouchi T."/>
            <person name="Morono Y."/>
            <person name="Uchiyama I."/>
            <person name="Ito T."/>
            <person name="Fujiyama A."/>
            <person name="Inagaki F."/>
            <person name="Takami H."/>
        </authorList>
    </citation>
    <scope>NUCLEOTIDE SEQUENCE</scope>
    <source>
        <strain evidence="2">Expedition CK06-06</strain>
    </source>
</reference>
<dbReference type="PIRSF" id="PIRSF029883">
    <property type="entry name" value="KdgF"/>
    <property type="match status" value="1"/>
</dbReference>
<dbReference type="InterPro" id="IPR052535">
    <property type="entry name" value="Bacilysin_H2HPP_isomerase"/>
</dbReference>
<dbReference type="Pfam" id="PF07883">
    <property type="entry name" value="Cupin_2"/>
    <property type="match status" value="1"/>
</dbReference>
<dbReference type="InterPro" id="IPR013096">
    <property type="entry name" value="Cupin_2"/>
</dbReference>
<gene>
    <name evidence="2" type="ORF">S01H4_29534</name>
</gene>
<dbReference type="SUPFAM" id="SSF51182">
    <property type="entry name" value="RmlC-like cupins"/>
    <property type="match status" value="1"/>
</dbReference>
<dbReference type="PANTHER" id="PTHR40112:SF1">
    <property type="entry name" value="H2HPP ISOMERASE"/>
    <property type="match status" value="1"/>
</dbReference>
<dbReference type="InterPro" id="IPR014710">
    <property type="entry name" value="RmlC-like_jellyroll"/>
</dbReference>
<comment type="caution">
    <text evidence="2">The sequence shown here is derived from an EMBL/GenBank/DDBJ whole genome shotgun (WGS) entry which is preliminary data.</text>
</comment>
<dbReference type="EMBL" id="BART01015169">
    <property type="protein sequence ID" value="GAG81016.1"/>
    <property type="molecule type" value="Genomic_DNA"/>
</dbReference>
<organism evidence="2">
    <name type="scientific">marine sediment metagenome</name>
    <dbReference type="NCBI Taxonomy" id="412755"/>
    <lineage>
        <taxon>unclassified sequences</taxon>
        <taxon>metagenomes</taxon>
        <taxon>ecological metagenomes</taxon>
    </lineage>
</organism>